<organism evidence="2 3">
    <name type="scientific">Aspergillus cavernicola</name>
    <dbReference type="NCBI Taxonomy" id="176166"/>
    <lineage>
        <taxon>Eukaryota</taxon>
        <taxon>Fungi</taxon>
        <taxon>Dikarya</taxon>
        <taxon>Ascomycota</taxon>
        <taxon>Pezizomycotina</taxon>
        <taxon>Eurotiomycetes</taxon>
        <taxon>Eurotiomycetidae</taxon>
        <taxon>Eurotiales</taxon>
        <taxon>Aspergillaceae</taxon>
        <taxon>Aspergillus</taxon>
        <taxon>Aspergillus subgen. Nidulantes</taxon>
    </lineage>
</organism>
<evidence type="ECO:0000313" key="3">
    <source>
        <dbReference type="Proteomes" id="UP001610335"/>
    </source>
</evidence>
<dbReference type="EMBL" id="JBFXLS010000024">
    <property type="protein sequence ID" value="KAL2827595.1"/>
    <property type="molecule type" value="Genomic_DNA"/>
</dbReference>
<protein>
    <submittedName>
        <fullName evidence="2">Uncharacterized protein</fullName>
    </submittedName>
</protein>
<feature type="region of interest" description="Disordered" evidence="1">
    <location>
        <begin position="1"/>
        <end position="42"/>
    </location>
</feature>
<dbReference type="Proteomes" id="UP001610335">
    <property type="component" value="Unassembled WGS sequence"/>
</dbReference>
<sequence>MSGQPHGLPPQHSTQGGSNHYYPDALLPGAEQLSRKEKQRPLARSLSCALDSSIPASCHYSHDSHEVRGRAVLSVESQSRLKPAYYFTFVPDASLHFIHKSYK</sequence>
<comment type="caution">
    <text evidence="2">The sequence shown here is derived from an EMBL/GenBank/DDBJ whole genome shotgun (WGS) entry which is preliminary data.</text>
</comment>
<reference evidence="2 3" key="1">
    <citation type="submission" date="2024-07" db="EMBL/GenBank/DDBJ databases">
        <title>Section-level genome sequencing and comparative genomics of Aspergillus sections Usti and Cavernicolus.</title>
        <authorList>
            <consortium name="Lawrence Berkeley National Laboratory"/>
            <person name="Nybo J.L."/>
            <person name="Vesth T.C."/>
            <person name="Theobald S."/>
            <person name="Frisvad J.C."/>
            <person name="Larsen T.O."/>
            <person name="Kjaerboelling I."/>
            <person name="Rothschild-Mancinelli K."/>
            <person name="Lyhne E.K."/>
            <person name="Kogle M.E."/>
            <person name="Barry K."/>
            <person name="Clum A."/>
            <person name="Na H."/>
            <person name="Ledsgaard L."/>
            <person name="Lin J."/>
            <person name="Lipzen A."/>
            <person name="Kuo A."/>
            <person name="Riley R."/>
            <person name="Mondo S."/>
            <person name="LaButti K."/>
            <person name="Haridas S."/>
            <person name="Pangalinan J."/>
            <person name="Salamov A.A."/>
            <person name="Simmons B.A."/>
            <person name="Magnuson J.K."/>
            <person name="Chen J."/>
            <person name="Drula E."/>
            <person name="Henrissat B."/>
            <person name="Wiebenga A."/>
            <person name="Lubbers R.J."/>
            <person name="Gomes A.C."/>
            <person name="Makela M.R."/>
            <person name="Stajich J."/>
            <person name="Grigoriev I.V."/>
            <person name="Mortensen U.H."/>
            <person name="De vries R.P."/>
            <person name="Baker S.E."/>
            <person name="Andersen M.R."/>
        </authorList>
    </citation>
    <scope>NUCLEOTIDE SEQUENCE [LARGE SCALE GENOMIC DNA]</scope>
    <source>
        <strain evidence="2 3">CBS 600.67</strain>
    </source>
</reference>
<keyword evidence="3" id="KW-1185">Reference proteome</keyword>
<name>A0ABR4IIN2_9EURO</name>
<evidence type="ECO:0000313" key="2">
    <source>
        <dbReference type="EMBL" id="KAL2827595.1"/>
    </source>
</evidence>
<gene>
    <name evidence="2" type="ORF">BDW59DRAFT_56215</name>
</gene>
<evidence type="ECO:0000256" key="1">
    <source>
        <dbReference type="SAM" id="MobiDB-lite"/>
    </source>
</evidence>
<proteinExistence type="predicted"/>
<accession>A0ABR4IIN2</accession>